<keyword evidence="1" id="KW-0472">Membrane</keyword>
<proteinExistence type="predicted"/>
<organism evidence="2 3">
    <name type="scientific">Ascobolus immersus RN42</name>
    <dbReference type="NCBI Taxonomy" id="1160509"/>
    <lineage>
        <taxon>Eukaryota</taxon>
        <taxon>Fungi</taxon>
        <taxon>Dikarya</taxon>
        <taxon>Ascomycota</taxon>
        <taxon>Pezizomycotina</taxon>
        <taxon>Pezizomycetes</taxon>
        <taxon>Pezizales</taxon>
        <taxon>Ascobolaceae</taxon>
        <taxon>Ascobolus</taxon>
    </lineage>
</organism>
<dbReference type="EMBL" id="ML119810">
    <property type="protein sequence ID" value="RPA73814.1"/>
    <property type="molecule type" value="Genomic_DNA"/>
</dbReference>
<keyword evidence="1" id="KW-0812">Transmembrane</keyword>
<evidence type="ECO:0000313" key="2">
    <source>
        <dbReference type="EMBL" id="RPA73814.1"/>
    </source>
</evidence>
<accession>A0A3N4HVX6</accession>
<evidence type="ECO:0000256" key="1">
    <source>
        <dbReference type="SAM" id="Phobius"/>
    </source>
</evidence>
<dbReference type="AlphaFoldDB" id="A0A3N4HVX6"/>
<dbReference type="Proteomes" id="UP000275078">
    <property type="component" value="Unassembled WGS sequence"/>
</dbReference>
<feature type="transmembrane region" description="Helical" evidence="1">
    <location>
        <begin position="40"/>
        <end position="66"/>
    </location>
</feature>
<sequence>MGLVGKLMWHILVRFRTFVFFRLFLSYLQFSYDTMQTRSIRAGFCFLFMLSCSCFVGFMLLMPLSLRNMKYQMNSYDFLLCTFSFLAEMLSLFVAYLSFVRIDWLHLSLCI</sequence>
<name>A0A3N4HVX6_ASCIM</name>
<reference evidence="2 3" key="1">
    <citation type="journal article" date="2018" name="Nat. Ecol. Evol.">
        <title>Pezizomycetes genomes reveal the molecular basis of ectomycorrhizal truffle lifestyle.</title>
        <authorList>
            <person name="Murat C."/>
            <person name="Payen T."/>
            <person name="Noel B."/>
            <person name="Kuo A."/>
            <person name="Morin E."/>
            <person name="Chen J."/>
            <person name="Kohler A."/>
            <person name="Krizsan K."/>
            <person name="Balestrini R."/>
            <person name="Da Silva C."/>
            <person name="Montanini B."/>
            <person name="Hainaut M."/>
            <person name="Levati E."/>
            <person name="Barry K.W."/>
            <person name="Belfiori B."/>
            <person name="Cichocki N."/>
            <person name="Clum A."/>
            <person name="Dockter R.B."/>
            <person name="Fauchery L."/>
            <person name="Guy J."/>
            <person name="Iotti M."/>
            <person name="Le Tacon F."/>
            <person name="Lindquist E.A."/>
            <person name="Lipzen A."/>
            <person name="Malagnac F."/>
            <person name="Mello A."/>
            <person name="Molinier V."/>
            <person name="Miyauchi S."/>
            <person name="Poulain J."/>
            <person name="Riccioni C."/>
            <person name="Rubini A."/>
            <person name="Sitrit Y."/>
            <person name="Splivallo R."/>
            <person name="Traeger S."/>
            <person name="Wang M."/>
            <person name="Zifcakova L."/>
            <person name="Wipf D."/>
            <person name="Zambonelli A."/>
            <person name="Paolocci F."/>
            <person name="Nowrousian M."/>
            <person name="Ottonello S."/>
            <person name="Baldrian P."/>
            <person name="Spatafora J.W."/>
            <person name="Henrissat B."/>
            <person name="Nagy L.G."/>
            <person name="Aury J.M."/>
            <person name="Wincker P."/>
            <person name="Grigoriev I.V."/>
            <person name="Bonfante P."/>
            <person name="Martin F.M."/>
        </authorList>
    </citation>
    <scope>NUCLEOTIDE SEQUENCE [LARGE SCALE GENOMIC DNA]</scope>
    <source>
        <strain evidence="2 3">RN42</strain>
    </source>
</reference>
<protein>
    <submittedName>
        <fullName evidence="2">Uncharacterized protein</fullName>
    </submittedName>
</protein>
<keyword evidence="1" id="KW-1133">Transmembrane helix</keyword>
<feature type="transmembrane region" description="Helical" evidence="1">
    <location>
        <begin position="78"/>
        <end position="99"/>
    </location>
</feature>
<feature type="transmembrane region" description="Helical" evidence="1">
    <location>
        <begin position="7"/>
        <end position="28"/>
    </location>
</feature>
<keyword evidence="3" id="KW-1185">Reference proteome</keyword>
<gene>
    <name evidence="2" type="ORF">BJ508DRAFT_45171</name>
</gene>
<evidence type="ECO:0000313" key="3">
    <source>
        <dbReference type="Proteomes" id="UP000275078"/>
    </source>
</evidence>